<dbReference type="InterPro" id="IPR015946">
    <property type="entry name" value="KH_dom-like_a/b"/>
</dbReference>
<dbReference type="Gene3D" id="3.30.300.20">
    <property type="match status" value="1"/>
</dbReference>
<dbReference type="RefSeq" id="WP_093118038.1">
    <property type="nucleotide sequence ID" value="NZ_FNWJ01000002.1"/>
</dbReference>
<keyword evidence="2" id="KW-1185">Reference proteome</keyword>
<accession>A0A1H6FW15</accession>
<dbReference type="GO" id="GO:0004601">
    <property type="term" value="F:peroxidase activity"/>
    <property type="evidence" value="ECO:0007669"/>
    <property type="project" value="InterPro"/>
</dbReference>
<dbReference type="PANTHER" id="PTHR42830">
    <property type="entry name" value="OSMOTICALLY INDUCIBLE FAMILY PROTEIN"/>
    <property type="match status" value="1"/>
</dbReference>
<dbReference type="Proteomes" id="UP000222056">
    <property type="component" value="Unassembled WGS sequence"/>
</dbReference>
<dbReference type="STRING" id="29539.SAMN02745716_1646"/>
<dbReference type="GO" id="GO:0006979">
    <property type="term" value="P:response to oxidative stress"/>
    <property type="evidence" value="ECO:0007669"/>
    <property type="project" value="InterPro"/>
</dbReference>
<dbReference type="PANTHER" id="PTHR42830:SF1">
    <property type="entry name" value="OSMOTICALLY INDUCIBLE FAMILY PROTEIN"/>
    <property type="match status" value="1"/>
</dbReference>
<dbReference type="InterPro" id="IPR019904">
    <property type="entry name" value="Peroxiredoxin_OsmC"/>
</dbReference>
<proteinExistence type="predicted"/>
<dbReference type="InterPro" id="IPR003718">
    <property type="entry name" value="OsmC/Ohr_fam"/>
</dbReference>
<evidence type="ECO:0000313" key="2">
    <source>
        <dbReference type="Proteomes" id="UP000222056"/>
    </source>
</evidence>
<dbReference type="InterPro" id="IPR052707">
    <property type="entry name" value="OsmC_Ohr_Peroxiredoxin"/>
</dbReference>
<organism evidence="1 2">
    <name type="scientific">Thermoleophilum album</name>
    <dbReference type="NCBI Taxonomy" id="29539"/>
    <lineage>
        <taxon>Bacteria</taxon>
        <taxon>Bacillati</taxon>
        <taxon>Actinomycetota</taxon>
        <taxon>Thermoleophilia</taxon>
        <taxon>Thermoleophilales</taxon>
        <taxon>Thermoleophilaceae</taxon>
        <taxon>Thermoleophilum</taxon>
    </lineage>
</organism>
<gene>
    <name evidence="1" type="ORF">SAMN02745716_1646</name>
</gene>
<dbReference type="EMBL" id="FNWJ01000002">
    <property type="protein sequence ID" value="SEH14480.1"/>
    <property type="molecule type" value="Genomic_DNA"/>
</dbReference>
<dbReference type="AlphaFoldDB" id="A0A1H6FW15"/>
<dbReference type="NCBIfam" id="TIGR03562">
    <property type="entry name" value="osmo_induc_OsmC"/>
    <property type="match status" value="1"/>
</dbReference>
<reference evidence="2" key="1">
    <citation type="submission" date="2016-10" db="EMBL/GenBank/DDBJ databases">
        <authorList>
            <person name="Varghese N."/>
            <person name="Submissions S."/>
        </authorList>
    </citation>
    <scope>NUCLEOTIDE SEQUENCE [LARGE SCALE GENOMIC DNA]</scope>
    <source>
        <strain evidence="2">ATCC 35263</strain>
    </source>
</reference>
<dbReference type="OrthoDB" id="9807532at2"/>
<evidence type="ECO:0000313" key="1">
    <source>
        <dbReference type="EMBL" id="SEH14480.1"/>
    </source>
</evidence>
<protein>
    <submittedName>
        <fullName evidence="1">Osmotically inducible protein OsmC</fullName>
    </submittedName>
</protein>
<name>A0A1H6FW15_THEAL</name>
<dbReference type="SUPFAM" id="SSF82784">
    <property type="entry name" value="OsmC-like"/>
    <property type="match status" value="1"/>
</dbReference>
<dbReference type="Pfam" id="PF02566">
    <property type="entry name" value="OsmC"/>
    <property type="match status" value="1"/>
</dbReference>
<dbReference type="InterPro" id="IPR036102">
    <property type="entry name" value="OsmC/Ohrsf"/>
</dbReference>
<sequence length="142" mass="15195">MPLRSAKARWEGSLREGKGTVALGSGAFEGSYSFESRFEEGSGTNPEELLAAAHAGCFAMALSAALERAGFAPERVEAQARARLERIGEGFKITRIDLTARARVPGIDEARFAEVAEQAKNNCPLSQALQAVEITLDAALER</sequence>